<dbReference type="Pfam" id="PF11997">
    <property type="entry name" value="DUF3492"/>
    <property type="match status" value="1"/>
</dbReference>
<keyword evidence="3" id="KW-0472">Membrane</keyword>
<sequence length="2846" mass="315642">MSSFFPPGFGTAAATGCGVAKQPRLQIFCSTVLSAKELVAHLYQAVNLAIGASAIAVPLLFFIAYTFFKPKDAGGQSTKPKQKSESPTRTPSKGSVSEVMVVADRSSTNVSLRQTRSFRVVSNLLGNDETIDITNGNADLVVFPLQMSPSHDVETLSDINVRGSPSRTSRSSLAPLRNDSRVSLAASITSGTTKAPQMLLGGIDIDTIAAEDLATDTVSLTIAGLVERYLELDLTGFALRCSPTTKSDKADTLLQALDDRGISVILLIHHDADILDTITLGFASGLIIENACILPNGHRRGYFQSKKLRRVMTRCARTREAHPEFFVGYLDQWLHPPHPSVVKRAVAIAEHFGAVFEHGPFDGMPGQRKSRKPTAASRTIGGFEYLRRAEIIDLQRSWMAVEGTVDFGDGAFDDVKALNLDDIEEVVPGAAVCFEPQPLPPLLSRWQTEIAPVVEPPAYLSMFPASWTDFWNADQDGNLLSPYGCFPIGCEPLIQHYDAIVESQAHLLQLSMLEPVTGAEEQNVLIALRQLAQDRACDVRVHDLIAGLGSRRILAFKGLHSGFRTPDGNAQFWGVCRVRHDSDPDGVDIFISRQSPNDAAVILHTFLAHSGIPRAERFEHEVVLDAVSTTAQHHSGLPPTIRVALEEASPAELLLMLQKIGLSRNKHFLVQSIRAYVHRLLTHDTTHNNWTHLAARKALDRSLTVGHLLALRLQHLARQGATELPSLDNLLYLHDLVEDIVLDALFYGNHKVMSKLTRSLLSCYGREPSSTPVDVAADLFAVIFFTVLRRAAFEDVYLETTDRCPLFLSQPDQAAVFSELWTLGSQCENYFGLVPRDIGDIIYHRYNKELDDLGAPMASERVDNEIMTLYASTDTVPDERGDAIMLAMAASSSVKLTWREWMQVWRIRFASASAMSIFCMPAVLDVLLLTFTGRGLFMTAFMNPKHVQVATYALLVSLLLTAGVTGWVGSAASHYLPHYAYDNMIYFHVQRLSGGFVIAVLISIGGTIAFGVTVSPAAGFIFAAYLIGVSTYLNVLGVMSTMHQHGSPLPSGRNAFLSCFLLLLLNPLISSFVNGHDLAIYLTTTYVFLGLVLFRYRRLCHAWSTWMDNIPPLKAAQIAEWNTAKQSEKSNLGIEADEKRGLLGKDDAPDAPTAFRTALAAYVRVHAHRSGKPADPLLDKAARAMPYIDWLFKQGGSKDMPEQFTTAWFTKLGEAVSGQRSLSRGLKDHNVLTLFRLARWDIGQNLGLFLVALLDRWIMLAMGARKPYPSIYTDQRARYGFCFCIIYFCLGSLILDVTLFKYWSVRDTLSEDKLANLEHAKQVAAETERKRKAANVKALVDVFAKCGVIFGVMTVLMWVFVSSHKTTIMYYSYSFGYSCCLLFQFNRCFTTNTAAHVKIILYSAAVGFVIGCVLHALPWTADFLYNDLIAQNIAAGSAAIGTTLFTFKDWSSSSSPLAATAAASPAPTDDDPAVYVQPKLMSGDSTGAGTALLRRRDLPKPFTIATVWNADNTHTSTAVAQLLHATLTDPEAPLAPSTAQIIQTSLDMWTTGRLVAAVLGREHFAQAGLPELNSLSFNDGFALHVALNFSAAPVTTLSQRSLDPSPALPHLIAEALIFHVAHVQFGMTHTEAMYLEHKLRGNHVISKRLEAELALSDNTTAGLLCRRTWMELMHQLCLGVDVDTQWHKLPPATREAIIARIGGKPVRLSEEFSAWATDTRVDIATSDFHVQLALELHSRSTERRNHVIVYPPEGITAEPTPFTAQLKPVPIPRGRQRRTVFQSILYSVTKVPFVVVKWIAILSGGGSNIERELVYLLENVWGRSVILGFTMIVWKICSKIKDFWVFWILIYHRPAVVQITRLASKGARRKTHKDRIVVELTRSAITGFASVSDTDTLSLHVYNGTLTVEPDVGAPLFVATYDSVSRLTSRVDKDGRTSTFQYEGNSSRRPVSREVEHNGAKSFGVYDKRGRVVKGSITVGGTKLGFQFHYKKSKSDASLLRADYALIGSNDSLSVFWGKPVDVDEYTWVASKNIGLIVRRIGAKTYTTTYDWSHRRDPVITTRVDDDQGKLTAVATAPPLCENEEFLLKLPVDPSFDSDDLLIYHSPRHISQMRRYASGKTSVLSRLSPSGWLTRSKHYTHVPTWRIRTELWSKWLKTDGIDAVTACTVDEHVLRQEPLLKEYWCARDRGQLGKARTALDSNISQIVAAIDIDTDVSERTLLAIRTSDLYAIGLGKDAPPMTTRPQDCYNDTPDRISVIFNDVGCWPIAPGGVSNCRRDLVNGHSTIRNHVLAECANDYGNPRFQIEKNVQSLKLLPLWGLDGGTANHGLIDNLLESQVDEKVDDTDIDRDIVGVFIPLLQQFVKGCRTKRYSYADIVHLSNVFLSMAKYYQHKDYTRTWRSVEVEEAWVAAWLEPYDGDSNIVSPADCFDISRPSMFDLKQALNIYLAYFFIFAVGVPDRCPRVFQSTHHGISSLFGMVLKYRRGVTFGIWDHAILWRECCLNFSVAQCELPVAVQSMLLAGIGVATRLAYTHADVILPCASLFNPMWEVELGTDGARVYSRSQFRRKIDPIVNGISDMDGYKPVDKIRTEKPTVVMLSNVQFIKGVKAAIQSADIIVNRFGFTDYKLVVYGAKDRQPAYALEMEKLIVERNLSNHVVLAGFGNSKEVLKDAWLFMNSSISEGLPLAIGEAALAGVPIVATEVGATALVLTDAEDATQRYGEVVPPNDPVGLARAQISILAMVGPWAKFTEQKVETALPEDITADDVQWLTERFYKHSEDRRKLGLLSRKVVLHSFHGSRYIREHEQMYWIQWHLARMRADPALKALPFKFGAPEPLSYIDVDGE</sequence>
<feature type="region of interest" description="Disordered" evidence="2">
    <location>
        <begin position="73"/>
        <end position="96"/>
    </location>
</feature>
<protein>
    <submittedName>
        <fullName evidence="6">2-deoxystreptamine N-acetyl-D-glucosaminyltransferase</fullName>
    </submittedName>
</protein>
<name>A0AAF0Y4U1_9TREE</name>
<feature type="transmembrane region" description="Helical" evidence="3">
    <location>
        <begin position="1054"/>
        <end position="1072"/>
    </location>
</feature>
<gene>
    <name evidence="6" type="primary">btrM</name>
    <name evidence="6" type="ORF">LOC62_03G003531</name>
</gene>
<feature type="compositionally biased region" description="Polar residues" evidence="2">
    <location>
        <begin position="75"/>
        <end position="95"/>
    </location>
</feature>
<dbReference type="PANTHER" id="PTHR12526">
    <property type="entry name" value="GLYCOSYLTRANSFERASE"/>
    <property type="match status" value="1"/>
</dbReference>
<keyword evidence="3" id="KW-0812">Transmembrane</keyword>
<evidence type="ECO:0000256" key="1">
    <source>
        <dbReference type="ARBA" id="ARBA00022676"/>
    </source>
</evidence>
<feature type="transmembrane region" description="Helical" evidence="3">
    <location>
        <begin position="48"/>
        <end position="68"/>
    </location>
</feature>
<feature type="transmembrane region" description="Helical" evidence="3">
    <location>
        <begin position="1078"/>
        <end position="1096"/>
    </location>
</feature>
<feature type="transmembrane region" description="Helical" evidence="3">
    <location>
        <begin position="1367"/>
        <end position="1385"/>
    </location>
</feature>
<dbReference type="Gene3D" id="3.40.50.2000">
    <property type="entry name" value="Glycogen Phosphorylase B"/>
    <property type="match status" value="1"/>
</dbReference>
<evidence type="ECO:0000259" key="5">
    <source>
        <dbReference type="Pfam" id="PF11997"/>
    </source>
</evidence>
<dbReference type="SUPFAM" id="SSF53756">
    <property type="entry name" value="UDP-Glycosyltransferase/glycogen phosphorylase"/>
    <property type="match status" value="1"/>
</dbReference>
<feature type="transmembrane region" description="Helical" evidence="3">
    <location>
        <begin position="1277"/>
        <end position="1300"/>
    </location>
</feature>
<dbReference type="EMBL" id="CP086716">
    <property type="protein sequence ID" value="WOO80017.1"/>
    <property type="molecule type" value="Genomic_DNA"/>
</dbReference>
<keyword evidence="3" id="KW-1133">Transmembrane helix</keyword>
<accession>A0AAF0Y4U1</accession>
<feature type="transmembrane region" description="Helical" evidence="3">
    <location>
        <begin position="1020"/>
        <end position="1042"/>
    </location>
</feature>
<evidence type="ECO:0000313" key="7">
    <source>
        <dbReference type="Proteomes" id="UP000827549"/>
    </source>
</evidence>
<keyword evidence="7" id="KW-1185">Reference proteome</keyword>
<dbReference type="InterPro" id="IPR022622">
    <property type="entry name" value="DUF3492"/>
</dbReference>
<evidence type="ECO:0000256" key="2">
    <source>
        <dbReference type="SAM" id="MobiDB-lite"/>
    </source>
</evidence>
<feature type="transmembrane region" description="Helical" evidence="3">
    <location>
        <begin position="949"/>
        <end position="972"/>
    </location>
</feature>
<evidence type="ECO:0000313" key="6">
    <source>
        <dbReference type="EMBL" id="WOO80017.1"/>
    </source>
</evidence>
<evidence type="ECO:0000259" key="4">
    <source>
        <dbReference type="Pfam" id="PF00534"/>
    </source>
</evidence>
<dbReference type="Pfam" id="PF00534">
    <property type="entry name" value="Glycos_transf_1"/>
    <property type="match status" value="1"/>
</dbReference>
<feature type="transmembrane region" description="Helical" evidence="3">
    <location>
        <begin position="909"/>
        <end position="929"/>
    </location>
</feature>
<dbReference type="Proteomes" id="UP000827549">
    <property type="component" value="Chromosome 3"/>
</dbReference>
<dbReference type="RefSeq" id="XP_062626049.1">
    <property type="nucleotide sequence ID" value="XM_062770065.1"/>
</dbReference>
<evidence type="ECO:0000256" key="3">
    <source>
        <dbReference type="SAM" id="Phobius"/>
    </source>
</evidence>
<feature type="transmembrane region" description="Helical" evidence="3">
    <location>
        <begin position="992"/>
        <end position="1014"/>
    </location>
</feature>
<reference evidence="6" key="1">
    <citation type="submission" date="2023-10" db="EMBL/GenBank/DDBJ databases">
        <authorList>
            <person name="Noh H."/>
        </authorList>
    </citation>
    <scope>NUCLEOTIDE SEQUENCE</scope>
    <source>
        <strain evidence="6">DUCC4014</strain>
    </source>
</reference>
<dbReference type="GeneID" id="87806773"/>
<feature type="domain" description="DUF3492" evidence="5">
    <location>
        <begin position="2264"/>
        <end position="2556"/>
    </location>
</feature>
<feature type="transmembrane region" description="Helical" evidence="3">
    <location>
        <begin position="1246"/>
        <end position="1265"/>
    </location>
</feature>
<keyword evidence="1" id="KW-0328">Glycosyltransferase</keyword>
<feature type="domain" description="Glycosyl transferase family 1" evidence="4">
    <location>
        <begin position="2585"/>
        <end position="2741"/>
    </location>
</feature>
<feature type="transmembrane region" description="Helical" evidence="3">
    <location>
        <begin position="1338"/>
        <end position="1361"/>
    </location>
</feature>
<dbReference type="PANTHER" id="PTHR12526:SF630">
    <property type="entry name" value="GLYCOSYLTRANSFERASE"/>
    <property type="match status" value="1"/>
</dbReference>
<organism evidence="6 7">
    <name type="scientific">Vanrija pseudolonga</name>
    <dbReference type="NCBI Taxonomy" id="143232"/>
    <lineage>
        <taxon>Eukaryota</taxon>
        <taxon>Fungi</taxon>
        <taxon>Dikarya</taxon>
        <taxon>Basidiomycota</taxon>
        <taxon>Agaricomycotina</taxon>
        <taxon>Tremellomycetes</taxon>
        <taxon>Trichosporonales</taxon>
        <taxon>Trichosporonaceae</taxon>
        <taxon>Vanrija</taxon>
    </lineage>
</organism>
<proteinExistence type="predicted"/>
<keyword evidence="1" id="KW-0808">Transferase</keyword>
<feature type="transmembrane region" description="Helical" evidence="3">
    <location>
        <begin position="1397"/>
        <end position="1417"/>
    </location>
</feature>
<dbReference type="InterPro" id="IPR001296">
    <property type="entry name" value="Glyco_trans_1"/>
</dbReference>